<dbReference type="Pfam" id="PF13173">
    <property type="entry name" value="AAA_14"/>
    <property type="match status" value="1"/>
</dbReference>
<dbReference type="Pfam" id="PF13635">
    <property type="entry name" value="DUF4143"/>
    <property type="match status" value="1"/>
</dbReference>
<sequence>MYKQRYLEKTVLELNRSFKVIYLAGPRQVGKTTLLQHLAKRFKLNYVSLDDMELRRLAQEDPALFLQRYPTPLFIDEVQYAPQLFSYIKIKVDQESRNGQYWLTGSQQFSVMKNVKESLAGRVGIINLLGFSLAESRQKKQPAQPFLPGRPLGRIPAPDINTLFGQIIRGSFPVLTHKNAPALSFFYNSYLQTYIDRDLRDIFKVSKISDFHKFLSLCAARTGQVLNVSELARDAGISVHAAKEWLGILEASFQIYLVQPYYRNISKRLIKAPKLYFLDTGLAAYLTKWQTAETLAHSIMAGAFFETFVVTEILKSYWFQGKEAPLYYFRDKEKHEVDLLIEQEGKIYPVEIKLSARVHPADFNNINYLREKLKNTSTGAIITAGQKQLPFNKENEIIPASLLS</sequence>
<reference evidence="3 4" key="1">
    <citation type="submission" date="2017-09" db="EMBL/GenBank/DDBJ databases">
        <title>Depth-based differentiation of microbial function through sediment-hosted aquifers and enrichment of novel symbionts in the deep terrestrial subsurface.</title>
        <authorList>
            <person name="Probst A.J."/>
            <person name="Ladd B."/>
            <person name="Jarett J.K."/>
            <person name="Geller-Mcgrath D.E."/>
            <person name="Sieber C.M."/>
            <person name="Emerson J.B."/>
            <person name="Anantharaman K."/>
            <person name="Thomas B.C."/>
            <person name="Malmstrom R."/>
            <person name="Stieglmeier M."/>
            <person name="Klingl A."/>
            <person name="Woyke T."/>
            <person name="Ryan C.M."/>
            <person name="Banfield J.F."/>
        </authorList>
    </citation>
    <scope>NUCLEOTIDE SEQUENCE [LARGE SCALE GENOMIC DNA]</scope>
    <source>
        <strain evidence="3">CG08_land_8_20_14_0_20_45_16</strain>
    </source>
</reference>
<feature type="domain" description="DUF4143" evidence="2">
    <location>
        <begin position="196"/>
        <end position="355"/>
    </location>
</feature>
<dbReference type="InterPro" id="IPR041682">
    <property type="entry name" value="AAA_14"/>
</dbReference>
<organism evidence="3 4">
    <name type="scientific">Candidatus Saganbacteria bacterium CG08_land_8_20_14_0_20_45_16</name>
    <dbReference type="NCBI Taxonomy" id="2014293"/>
    <lineage>
        <taxon>Bacteria</taxon>
        <taxon>Bacillati</taxon>
        <taxon>Saganbacteria</taxon>
    </lineage>
</organism>
<dbReference type="EMBL" id="PEYM01000136">
    <property type="protein sequence ID" value="PIS28375.1"/>
    <property type="molecule type" value="Genomic_DNA"/>
</dbReference>
<proteinExistence type="predicted"/>
<feature type="domain" description="AAA" evidence="1">
    <location>
        <begin position="18"/>
        <end position="135"/>
    </location>
</feature>
<dbReference type="InterPro" id="IPR027417">
    <property type="entry name" value="P-loop_NTPase"/>
</dbReference>
<gene>
    <name evidence="3" type="ORF">COT42_08370</name>
</gene>
<evidence type="ECO:0000259" key="1">
    <source>
        <dbReference type="Pfam" id="PF13173"/>
    </source>
</evidence>
<evidence type="ECO:0000313" key="4">
    <source>
        <dbReference type="Proteomes" id="UP000231343"/>
    </source>
</evidence>
<dbReference type="Proteomes" id="UP000231343">
    <property type="component" value="Unassembled WGS sequence"/>
</dbReference>
<dbReference type="PANTHER" id="PTHR43566">
    <property type="entry name" value="CONSERVED PROTEIN"/>
    <property type="match status" value="1"/>
</dbReference>
<dbReference type="PANTHER" id="PTHR43566:SF2">
    <property type="entry name" value="DUF4143 DOMAIN-CONTAINING PROTEIN"/>
    <property type="match status" value="1"/>
</dbReference>
<accession>A0A2H0XUD8</accession>
<dbReference type="SUPFAM" id="SSF52540">
    <property type="entry name" value="P-loop containing nucleoside triphosphate hydrolases"/>
    <property type="match status" value="1"/>
</dbReference>
<comment type="caution">
    <text evidence="3">The sequence shown here is derived from an EMBL/GenBank/DDBJ whole genome shotgun (WGS) entry which is preliminary data.</text>
</comment>
<evidence type="ECO:0000259" key="2">
    <source>
        <dbReference type="Pfam" id="PF13635"/>
    </source>
</evidence>
<dbReference type="Gene3D" id="3.40.50.300">
    <property type="entry name" value="P-loop containing nucleotide triphosphate hydrolases"/>
    <property type="match status" value="1"/>
</dbReference>
<dbReference type="AlphaFoldDB" id="A0A2H0XUD8"/>
<protein>
    <submittedName>
        <fullName evidence="3">ATPase</fullName>
    </submittedName>
</protein>
<dbReference type="InterPro" id="IPR025420">
    <property type="entry name" value="DUF4143"/>
</dbReference>
<name>A0A2H0XUD8_UNCSA</name>
<evidence type="ECO:0000313" key="3">
    <source>
        <dbReference type="EMBL" id="PIS28375.1"/>
    </source>
</evidence>